<accession>A0ABU8VB61</accession>
<dbReference type="SUPFAM" id="SSF53822">
    <property type="entry name" value="Periplasmic binding protein-like I"/>
    <property type="match status" value="1"/>
</dbReference>
<dbReference type="Gene3D" id="3.40.50.2300">
    <property type="match status" value="2"/>
</dbReference>
<dbReference type="InterPro" id="IPR028082">
    <property type="entry name" value="Peripla_BP_I"/>
</dbReference>
<sequence>MRSFAQSRPPDGAGPRVTQLLDMSPDQQEFSRDYATGIRLAFAELRKANIAAPQLSTVETDGTDVSARNAIQLVRNDPAQVALLGTVGEALALSSFREAAAAKLDIAHVAPWLADSQFDRDPHVFSLFASREDQIRYVLRNLAEMGVSELGMVYPNPARAEALRASTEAIGGRLKIRLRTLTIPAGQDPAAYASQLRPDAPFFLVFMGAGIELAQFTQGLSRRRMQRYVVCLADVDTNTFLQLNPGKSVPIIFTQVVPNPRSSKVPVVRAYRDALQRLFDEAPTPVSLAGYLAGRYAAQVIAGTGANPSRAKVLAEFQRRRSIDVDGWRIEYADGGRASSFVSQTLLNAQGAFVG</sequence>
<dbReference type="Proteomes" id="UP001365846">
    <property type="component" value="Unassembled WGS sequence"/>
</dbReference>
<keyword evidence="2" id="KW-1185">Reference proteome</keyword>
<evidence type="ECO:0000313" key="1">
    <source>
        <dbReference type="EMBL" id="MEJ8810452.1"/>
    </source>
</evidence>
<gene>
    <name evidence="1" type="ORF">WKW77_05185</name>
</gene>
<dbReference type="EMBL" id="JBBKZU010000002">
    <property type="protein sequence ID" value="MEJ8810452.1"/>
    <property type="molecule type" value="Genomic_DNA"/>
</dbReference>
<organism evidence="1 2">
    <name type="scientific">Variovorax ureilyticus</name>
    <dbReference type="NCBI Taxonomy" id="1836198"/>
    <lineage>
        <taxon>Bacteria</taxon>
        <taxon>Pseudomonadati</taxon>
        <taxon>Pseudomonadota</taxon>
        <taxon>Betaproteobacteria</taxon>
        <taxon>Burkholderiales</taxon>
        <taxon>Comamonadaceae</taxon>
        <taxon>Variovorax</taxon>
    </lineage>
</organism>
<name>A0ABU8VB61_9BURK</name>
<comment type="caution">
    <text evidence="1">The sequence shown here is derived from an EMBL/GenBank/DDBJ whole genome shotgun (WGS) entry which is preliminary data.</text>
</comment>
<evidence type="ECO:0000313" key="2">
    <source>
        <dbReference type="Proteomes" id="UP001365846"/>
    </source>
</evidence>
<dbReference type="RefSeq" id="WP_340355774.1">
    <property type="nucleotide sequence ID" value="NZ_JBBKZU010000002.1"/>
</dbReference>
<protein>
    <submittedName>
        <fullName evidence="1">ABC transporter substrate-binding protein</fullName>
    </submittedName>
</protein>
<reference evidence="1 2" key="1">
    <citation type="submission" date="2024-03" db="EMBL/GenBank/DDBJ databases">
        <title>Novel species of the genus Variovorax.</title>
        <authorList>
            <person name="Liu Q."/>
            <person name="Xin Y.-H."/>
        </authorList>
    </citation>
    <scope>NUCLEOTIDE SEQUENCE [LARGE SCALE GENOMIC DNA]</scope>
    <source>
        <strain evidence="1 2">KACC 18899</strain>
    </source>
</reference>
<proteinExistence type="predicted"/>